<sequence length="61" mass="7083">MSIADRFVTEFMPTWLRRQKHPALAIKPTPKKAVRRQQVASKPTIAFKPKPLNPEQYSTHL</sequence>
<feature type="region of interest" description="Disordered" evidence="1">
    <location>
        <begin position="29"/>
        <end position="61"/>
    </location>
</feature>
<keyword evidence="3" id="KW-1185">Reference proteome</keyword>
<name>A0A371XIU6_9HYPH</name>
<dbReference type="AlphaFoldDB" id="A0A371XIU6"/>
<organism evidence="2 3">
    <name type="scientific">Mesorhizobium denitrificans</name>
    <dbReference type="NCBI Taxonomy" id="2294114"/>
    <lineage>
        <taxon>Bacteria</taxon>
        <taxon>Pseudomonadati</taxon>
        <taxon>Pseudomonadota</taxon>
        <taxon>Alphaproteobacteria</taxon>
        <taxon>Hyphomicrobiales</taxon>
        <taxon>Phyllobacteriaceae</taxon>
        <taxon>Mesorhizobium</taxon>
    </lineage>
</organism>
<protein>
    <submittedName>
        <fullName evidence="2">Uncharacterized protein</fullName>
    </submittedName>
</protein>
<proteinExistence type="predicted"/>
<evidence type="ECO:0000256" key="1">
    <source>
        <dbReference type="SAM" id="MobiDB-lite"/>
    </source>
</evidence>
<gene>
    <name evidence="2" type="ORF">DY251_03405</name>
</gene>
<dbReference type="Proteomes" id="UP000262379">
    <property type="component" value="Unassembled WGS sequence"/>
</dbReference>
<reference evidence="3" key="1">
    <citation type="submission" date="2018-08" db="EMBL/GenBank/DDBJ databases">
        <authorList>
            <person name="Im W.T."/>
        </authorList>
    </citation>
    <scope>NUCLEOTIDE SEQUENCE [LARGE SCALE GENOMIC DNA]</scope>
    <source>
        <strain evidence="3">LA-28</strain>
    </source>
</reference>
<comment type="caution">
    <text evidence="2">The sequence shown here is derived from an EMBL/GenBank/DDBJ whole genome shotgun (WGS) entry which is preliminary data.</text>
</comment>
<dbReference type="RefSeq" id="WP_116622442.1">
    <property type="nucleotide sequence ID" value="NZ_QURN01000002.1"/>
</dbReference>
<evidence type="ECO:0000313" key="3">
    <source>
        <dbReference type="Proteomes" id="UP000262379"/>
    </source>
</evidence>
<evidence type="ECO:0000313" key="2">
    <source>
        <dbReference type="EMBL" id="RFC69145.1"/>
    </source>
</evidence>
<accession>A0A371XIU6</accession>
<dbReference type="EMBL" id="QURN01000002">
    <property type="protein sequence ID" value="RFC69145.1"/>
    <property type="molecule type" value="Genomic_DNA"/>
</dbReference>